<keyword evidence="2" id="KW-0812">Transmembrane</keyword>
<dbReference type="Proteomes" id="UP000077202">
    <property type="component" value="Unassembled WGS sequence"/>
</dbReference>
<evidence type="ECO:0000256" key="1">
    <source>
        <dbReference type="SAM" id="MobiDB-lite"/>
    </source>
</evidence>
<reference evidence="3" key="2">
    <citation type="journal article" date="2019" name="Curr. Biol.">
        <title>Chromatin organization in early land plants reveals an ancestral association between H3K27me3, transposons, and constitutive heterochromatin.</title>
        <authorList>
            <person name="Montgomery S.A."/>
            <person name="Tanizawa Y."/>
            <person name="Galik B."/>
            <person name="Wang N."/>
            <person name="Ito T."/>
            <person name="Mochizuki T."/>
            <person name="Akimcheva S."/>
            <person name="Bowman J."/>
            <person name="Cognat V."/>
            <person name="Drouard L."/>
            <person name="Ekker H."/>
            <person name="Houng S."/>
            <person name="Kohchi T."/>
            <person name="Lin S."/>
            <person name="Liu L.D."/>
            <person name="Nakamura Y."/>
            <person name="Valeeva L.R."/>
            <person name="Shakirov E.V."/>
            <person name="Shippen D.E."/>
            <person name="Wei W."/>
            <person name="Yagura M."/>
            <person name="Yamaoka S."/>
            <person name="Yamato K.T."/>
            <person name="Liu C."/>
            <person name="Berger F."/>
        </authorList>
    </citation>
    <scope>NUCLEOTIDE SEQUENCE [LARGE SCALE GENOMIC DNA]</scope>
    <source>
        <strain evidence="3">Tak-1</strain>
    </source>
</reference>
<evidence type="ECO:0000313" key="5">
    <source>
        <dbReference type="Proteomes" id="UP000077202"/>
    </source>
</evidence>
<accession>A0A176W583</accession>
<keyword evidence="5" id="KW-1185">Reference proteome</keyword>
<dbReference type="Proteomes" id="UP001162541">
    <property type="component" value="Chromosome 3"/>
</dbReference>
<dbReference type="EMBL" id="LVLJ01001764">
    <property type="protein sequence ID" value="OAE28188.1"/>
    <property type="molecule type" value="Genomic_DNA"/>
</dbReference>
<gene>
    <name evidence="4" type="ORF">AXG93_2515s1260</name>
    <name evidence="3" type="ORF">Mp_3g06520</name>
</gene>
<keyword evidence="2" id="KW-0472">Membrane</keyword>
<keyword evidence="2" id="KW-1133">Transmembrane helix</keyword>
<feature type="transmembrane region" description="Helical" evidence="2">
    <location>
        <begin position="105"/>
        <end position="125"/>
    </location>
</feature>
<reference evidence="4 5" key="1">
    <citation type="submission" date="2016-03" db="EMBL/GenBank/DDBJ databases">
        <title>Mechanisms controlling the formation of the plant cell surface in tip-growing cells are functionally conserved among land plants.</title>
        <authorList>
            <person name="Honkanen S."/>
            <person name="Jones V.A."/>
            <person name="Morieri G."/>
            <person name="Champion C."/>
            <person name="Hetherington A.J."/>
            <person name="Kelly S."/>
            <person name="Saint-Marcoux D."/>
            <person name="Proust H."/>
            <person name="Prescott H."/>
            <person name="Dolan L."/>
        </authorList>
    </citation>
    <scope>NUCLEOTIDE SEQUENCE [LARGE SCALE GENOMIC DNA]</scope>
    <source>
        <strain evidence="5">cv. Tak-1 and cv. Tak-2</strain>
        <tissue evidence="4">Whole gametophyte</tissue>
    </source>
</reference>
<name>A0A176W583_MARPO</name>
<protein>
    <submittedName>
        <fullName evidence="4">Uncharacterized protein</fullName>
    </submittedName>
</protein>
<dbReference type="EMBL" id="AP019868">
    <property type="protein sequence ID" value="BBN04655.1"/>
    <property type="molecule type" value="Genomic_DNA"/>
</dbReference>
<dbReference type="AlphaFoldDB" id="A0A176W583"/>
<sequence>MEVLQSRVPEKAFPSHLPKGMTTTQGIAVRLRVLVTKIGWLPFCSKHQLPLKLSTTEYTRARLGKQAKSGKGARKDLGSKFRDDRKGAESSPAPRLPLLIRAVELHVLLVVVVVIEFATYVPYLALNHPNFDFLHHLVRPRHQVNQSPDVRNSGSILKSVQPEGAESLRRCMSN</sequence>
<evidence type="ECO:0000313" key="6">
    <source>
        <dbReference type="Proteomes" id="UP001162541"/>
    </source>
</evidence>
<evidence type="ECO:0000256" key="2">
    <source>
        <dbReference type="SAM" id="Phobius"/>
    </source>
</evidence>
<proteinExistence type="predicted"/>
<feature type="region of interest" description="Disordered" evidence="1">
    <location>
        <begin position="64"/>
        <end position="91"/>
    </location>
</feature>
<evidence type="ECO:0000313" key="3">
    <source>
        <dbReference type="EMBL" id="BBN04655.1"/>
    </source>
</evidence>
<organism evidence="4 5">
    <name type="scientific">Marchantia polymorpha subsp. ruderalis</name>
    <dbReference type="NCBI Taxonomy" id="1480154"/>
    <lineage>
        <taxon>Eukaryota</taxon>
        <taxon>Viridiplantae</taxon>
        <taxon>Streptophyta</taxon>
        <taxon>Embryophyta</taxon>
        <taxon>Marchantiophyta</taxon>
        <taxon>Marchantiopsida</taxon>
        <taxon>Marchantiidae</taxon>
        <taxon>Marchantiales</taxon>
        <taxon>Marchantiaceae</taxon>
        <taxon>Marchantia</taxon>
    </lineage>
</organism>
<evidence type="ECO:0000313" key="4">
    <source>
        <dbReference type="EMBL" id="OAE28188.1"/>
    </source>
</evidence>
<feature type="compositionally biased region" description="Basic and acidic residues" evidence="1">
    <location>
        <begin position="73"/>
        <end position="88"/>
    </location>
</feature>
<reference evidence="6" key="3">
    <citation type="journal article" date="2020" name="Curr. Biol.">
        <title>Chromatin organization in early land plants reveals an ancestral association between H3K27me3, transposons, and constitutive heterochromatin.</title>
        <authorList>
            <person name="Montgomery S.A."/>
            <person name="Tanizawa Y."/>
            <person name="Galik B."/>
            <person name="Wang N."/>
            <person name="Ito T."/>
            <person name="Mochizuki T."/>
            <person name="Akimcheva S."/>
            <person name="Bowman J.L."/>
            <person name="Cognat V."/>
            <person name="Marechal-Drouard L."/>
            <person name="Ekker H."/>
            <person name="Hong S.F."/>
            <person name="Kohchi T."/>
            <person name="Lin S.S."/>
            <person name="Liu L.D."/>
            <person name="Nakamura Y."/>
            <person name="Valeeva L.R."/>
            <person name="Shakirov E.V."/>
            <person name="Shippen D.E."/>
            <person name="Wei W.L."/>
            <person name="Yagura M."/>
            <person name="Yamaoka S."/>
            <person name="Yamato K.T."/>
            <person name="Liu C."/>
            <person name="Berger F."/>
        </authorList>
    </citation>
    <scope>NUCLEOTIDE SEQUENCE [LARGE SCALE GENOMIC DNA]</scope>
    <source>
        <strain evidence="6">Tak-1</strain>
    </source>
</reference>